<name>V5YTX5_SERMA</name>
<organism evidence="1">
    <name type="scientific">Serratia marcescens</name>
    <dbReference type="NCBI Taxonomy" id="615"/>
    <lineage>
        <taxon>Bacteria</taxon>
        <taxon>Pseudomonadati</taxon>
        <taxon>Pseudomonadota</taxon>
        <taxon>Gammaproteobacteria</taxon>
        <taxon>Enterobacterales</taxon>
        <taxon>Yersiniaceae</taxon>
        <taxon>Serratia</taxon>
    </lineage>
</organism>
<proteinExistence type="predicted"/>
<dbReference type="AlphaFoldDB" id="V5YTX5"/>
<reference evidence="1" key="1">
    <citation type="submission" date="2013-12" db="EMBL/GenBank/DDBJ databases">
        <title>Genetic environments surrounding aac(6')-Ial.</title>
        <authorList>
            <person name="Tada T."/>
            <person name="Miyoshi-Akiyama T."/>
            <person name="Kirikae T."/>
        </authorList>
    </citation>
    <scope>NUCLEOTIDE SEQUENCE</scope>
    <source>
        <strain evidence="1">IOMTU 115</strain>
    </source>
</reference>
<accession>V5YTX5</accession>
<protein>
    <submittedName>
        <fullName evidence="1">Uncharacterized protein</fullName>
    </submittedName>
</protein>
<evidence type="ECO:0000313" key="1">
    <source>
        <dbReference type="EMBL" id="BAO21010.1"/>
    </source>
</evidence>
<sequence>MPLTSIKFGLLLAKRQPFQNGAEFYSNGCCFVKHHSKLKPASLCRNVRNFAPGADYRLIRKKCSCLIARAFSG</sequence>
<dbReference type="EMBL" id="AB894481">
    <property type="protein sequence ID" value="BAO21010.1"/>
    <property type="molecule type" value="Genomic_DNA"/>
</dbReference>